<dbReference type="HOGENOM" id="CLU_018437_0_0_7"/>
<dbReference type="RefSeq" id="WP_012830256.1">
    <property type="nucleotide sequence ID" value="NC_013440.1"/>
</dbReference>
<dbReference type="Gene3D" id="3.40.50.10910">
    <property type="entry name" value="Amidohydrolase"/>
    <property type="match status" value="1"/>
</dbReference>
<dbReference type="Proteomes" id="UP000001880">
    <property type="component" value="Chromosome"/>
</dbReference>
<dbReference type="Gene3D" id="1.20.58.520">
    <property type="entry name" value="Amidohydrolase"/>
    <property type="match status" value="1"/>
</dbReference>
<accession>D0LWL4</accession>
<dbReference type="KEGG" id="hoh:Hoch_5176"/>
<evidence type="ECO:0000313" key="4">
    <source>
        <dbReference type="Proteomes" id="UP000001880"/>
    </source>
</evidence>
<dbReference type="PANTHER" id="PTHR43135">
    <property type="entry name" value="ALPHA-D-RIBOSE 1-METHYLPHOSPHONATE 5-TRIPHOSPHATE DIPHOSPHATASE"/>
    <property type="match status" value="1"/>
</dbReference>
<dbReference type="eggNOG" id="COG1228">
    <property type="taxonomic scope" value="Bacteria"/>
</dbReference>
<dbReference type="InterPro" id="IPR011059">
    <property type="entry name" value="Metal-dep_hydrolase_composite"/>
</dbReference>
<dbReference type="EMBL" id="CP001804">
    <property type="protein sequence ID" value="ACY17664.1"/>
    <property type="molecule type" value="Genomic_DNA"/>
</dbReference>
<keyword evidence="3" id="KW-0378">Hydrolase</keyword>
<feature type="signal peptide" evidence="1">
    <location>
        <begin position="1"/>
        <end position="27"/>
    </location>
</feature>
<name>D0LWL4_HALO1</name>
<feature type="domain" description="Amidohydrolase-related" evidence="2">
    <location>
        <begin position="317"/>
        <end position="659"/>
    </location>
</feature>
<dbReference type="Gene3D" id="2.30.40.10">
    <property type="entry name" value="Urease, subunit C, domain 1"/>
    <property type="match status" value="1"/>
</dbReference>
<sequence length="686" mass="74559">MRSLSRPLLTCLAVLALAVGCAPRSGSAENPDPEQDQQQNPQRRYSVLLMGTRVGEQVVRQDASGHSLVTFSYNDRGRGPDLNAEFSVSPDGLPERVAITGRDYLGQAVDEFFERRDGRAEWRSNGNSDSRTVSAPGFYWAMAGVPAQGAILARALLRSPEHSLPMLPGGRAAIERLGAETLRAPDGSPRQVVHYAITGLSFGPEHIWLDDEQRFFASLSSWVAIIEEGYEDDAERLADIQEQADAALRQEQAERLAERPAGALVIRGVAVFDPETRTLLRDRDVIVEGERIAALAPAGSAKLPAQATVIDGVGKTLLPGLWDMHVHLNDTDSLLHLALGVTSVRDLGNDIEYLSRYQQAWQSGQRLGPRLAVKAGLMDGPGPYAGPTKVLVASREQARAAIDRYAELGYPQIKIYSSLRPELLPDIIDYAHARGLRVSGHIPAFMSAAQLVALGLDELQHINFVVLNFLFDEVKDTRTPARFQAVAEHAHKLDLDSPEVQAFIDLLVENQVVVDPTVSIFESMFNDRPGEMSTVFAPVADRLPVQVRRNLLDGGLPADEATRARYGDSFDTLLALVARLHRAGVSIVAGTDSLAGFALHRELENYVRAGIPAPEVLRIATLEAARLAGAADQLGTIAPGKLADMVLVEGDPTSDIRAIRAVELTVQRGTIFRSARLLQSMGIAPR</sequence>
<dbReference type="PANTHER" id="PTHR43135:SF3">
    <property type="entry name" value="ALPHA-D-RIBOSE 1-METHYLPHOSPHONATE 5-TRIPHOSPHATE DIPHOSPHATASE"/>
    <property type="match status" value="1"/>
</dbReference>
<dbReference type="InterPro" id="IPR051781">
    <property type="entry name" value="Metallo-dep_Hydrolase"/>
</dbReference>
<dbReference type="STRING" id="502025.Hoch_5176"/>
<protein>
    <submittedName>
        <fullName evidence="3">Amidohydrolase</fullName>
    </submittedName>
</protein>
<keyword evidence="1" id="KW-0732">Signal</keyword>
<keyword evidence="4" id="KW-1185">Reference proteome</keyword>
<evidence type="ECO:0000256" key="1">
    <source>
        <dbReference type="SAM" id="SignalP"/>
    </source>
</evidence>
<dbReference type="SUPFAM" id="SSF51556">
    <property type="entry name" value="Metallo-dependent hydrolases"/>
    <property type="match status" value="1"/>
</dbReference>
<reference evidence="3 4" key="1">
    <citation type="journal article" date="2010" name="Stand. Genomic Sci.">
        <title>Complete genome sequence of Haliangium ochraceum type strain (SMP-2).</title>
        <authorList>
            <consortium name="US DOE Joint Genome Institute (JGI-PGF)"/>
            <person name="Ivanova N."/>
            <person name="Daum C."/>
            <person name="Lang E."/>
            <person name="Abt B."/>
            <person name="Kopitz M."/>
            <person name="Saunders E."/>
            <person name="Lapidus A."/>
            <person name="Lucas S."/>
            <person name="Glavina Del Rio T."/>
            <person name="Nolan M."/>
            <person name="Tice H."/>
            <person name="Copeland A."/>
            <person name="Cheng J.F."/>
            <person name="Chen F."/>
            <person name="Bruce D."/>
            <person name="Goodwin L."/>
            <person name="Pitluck S."/>
            <person name="Mavromatis K."/>
            <person name="Pati A."/>
            <person name="Mikhailova N."/>
            <person name="Chen A."/>
            <person name="Palaniappan K."/>
            <person name="Land M."/>
            <person name="Hauser L."/>
            <person name="Chang Y.J."/>
            <person name="Jeffries C.D."/>
            <person name="Detter J.C."/>
            <person name="Brettin T."/>
            <person name="Rohde M."/>
            <person name="Goker M."/>
            <person name="Bristow J."/>
            <person name="Markowitz V."/>
            <person name="Eisen J.A."/>
            <person name="Hugenholtz P."/>
            <person name="Kyrpides N.C."/>
            <person name="Klenk H.P."/>
        </authorList>
    </citation>
    <scope>NUCLEOTIDE SEQUENCE [LARGE SCALE GENOMIC DNA]</scope>
    <source>
        <strain evidence="4">DSM 14365 / CIP 107738 / JCM 11303 / AJ 13395 / SMP-2</strain>
    </source>
</reference>
<gene>
    <name evidence="3" type="ordered locus">Hoch_5176</name>
</gene>
<dbReference type="AlphaFoldDB" id="D0LWL4"/>
<feature type="chain" id="PRO_5003011735" evidence="1">
    <location>
        <begin position="28"/>
        <end position="686"/>
    </location>
</feature>
<evidence type="ECO:0000313" key="3">
    <source>
        <dbReference type="EMBL" id="ACY17664.1"/>
    </source>
</evidence>
<organism evidence="3 4">
    <name type="scientific">Haliangium ochraceum (strain DSM 14365 / JCM 11303 / SMP-2)</name>
    <dbReference type="NCBI Taxonomy" id="502025"/>
    <lineage>
        <taxon>Bacteria</taxon>
        <taxon>Pseudomonadati</taxon>
        <taxon>Myxococcota</taxon>
        <taxon>Polyangia</taxon>
        <taxon>Haliangiales</taxon>
        <taxon>Kofleriaceae</taxon>
        <taxon>Haliangium</taxon>
    </lineage>
</organism>
<dbReference type="InterPro" id="IPR032466">
    <property type="entry name" value="Metal_Hydrolase"/>
</dbReference>
<proteinExistence type="predicted"/>
<dbReference type="Pfam" id="PF01979">
    <property type="entry name" value="Amidohydro_1"/>
    <property type="match status" value="1"/>
</dbReference>
<dbReference type="Gene3D" id="3.30.110.90">
    <property type="entry name" value="Amidohydrolase"/>
    <property type="match status" value="1"/>
</dbReference>
<dbReference type="PROSITE" id="PS51257">
    <property type="entry name" value="PROKAR_LIPOPROTEIN"/>
    <property type="match status" value="1"/>
</dbReference>
<evidence type="ECO:0000259" key="2">
    <source>
        <dbReference type="Pfam" id="PF01979"/>
    </source>
</evidence>
<dbReference type="InterPro" id="IPR006680">
    <property type="entry name" value="Amidohydro-rel"/>
</dbReference>
<dbReference type="SUPFAM" id="SSF51338">
    <property type="entry name" value="Composite domain of metallo-dependent hydrolases"/>
    <property type="match status" value="1"/>
</dbReference>
<dbReference type="GO" id="GO:0016810">
    <property type="term" value="F:hydrolase activity, acting on carbon-nitrogen (but not peptide) bonds"/>
    <property type="evidence" value="ECO:0007669"/>
    <property type="project" value="InterPro"/>
</dbReference>